<keyword evidence="22" id="KW-1185">Reference proteome</keyword>
<evidence type="ECO:0000256" key="9">
    <source>
        <dbReference type="ARBA" id="ARBA00022763"/>
    </source>
</evidence>
<dbReference type="InterPro" id="IPR038980">
    <property type="entry name" value="ATM_plant"/>
</dbReference>
<dbReference type="Gene3D" id="3.30.1010.10">
    <property type="entry name" value="Phosphatidylinositol 3-kinase Catalytic Subunit, Chain A, domain 4"/>
    <property type="match status" value="1"/>
</dbReference>
<comment type="catalytic activity">
    <reaction evidence="15">
        <text>L-seryl-[protein] + ATP = O-phospho-L-seryl-[protein] + ADP + H(+)</text>
        <dbReference type="Rhea" id="RHEA:17989"/>
        <dbReference type="Rhea" id="RHEA-COMP:9863"/>
        <dbReference type="Rhea" id="RHEA-COMP:11604"/>
        <dbReference type="ChEBI" id="CHEBI:15378"/>
        <dbReference type="ChEBI" id="CHEBI:29999"/>
        <dbReference type="ChEBI" id="CHEBI:30616"/>
        <dbReference type="ChEBI" id="CHEBI:83421"/>
        <dbReference type="ChEBI" id="CHEBI:456216"/>
        <dbReference type="EC" id="2.7.11.1"/>
    </reaction>
</comment>
<dbReference type="PROSITE" id="PS50290">
    <property type="entry name" value="PI3_4_KINASE_3"/>
    <property type="match status" value="1"/>
</dbReference>
<evidence type="ECO:0000256" key="1">
    <source>
        <dbReference type="ARBA" id="ARBA00004123"/>
    </source>
</evidence>
<dbReference type="Proteomes" id="UP000192596">
    <property type="component" value="Unassembled WGS sequence"/>
</dbReference>
<dbReference type="GO" id="GO:0005524">
    <property type="term" value="F:ATP binding"/>
    <property type="evidence" value="ECO:0007669"/>
    <property type="project" value="UniProtKB-KW"/>
</dbReference>
<evidence type="ECO:0000256" key="8">
    <source>
        <dbReference type="ARBA" id="ARBA00022741"/>
    </source>
</evidence>
<evidence type="ECO:0000313" key="21">
    <source>
        <dbReference type="EMBL" id="OQO10232.1"/>
    </source>
</evidence>
<keyword evidence="16" id="KW-0158">Chromosome</keyword>
<feature type="region of interest" description="Disordered" evidence="17">
    <location>
        <begin position="2478"/>
        <end position="2509"/>
    </location>
</feature>
<dbReference type="SUPFAM" id="SSF56112">
    <property type="entry name" value="Protein kinase-like (PK-like)"/>
    <property type="match status" value="1"/>
</dbReference>
<organism evidence="21 22">
    <name type="scientific">Cryoendolithus antarcticus</name>
    <dbReference type="NCBI Taxonomy" id="1507870"/>
    <lineage>
        <taxon>Eukaryota</taxon>
        <taxon>Fungi</taxon>
        <taxon>Dikarya</taxon>
        <taxon>Ascomycota</taxon>
        <taxon>Pezizomycotina</taxon>
        <taxon>Dothideomycetes</taxon>
        <taxon>Dothideomycetidae</taxon>
        <taxon>Cladosporiales</taxon>
        <taxon>Cladosporiaceae</taxon>
        <taxon>Cryoendolithus</taxon>
    </lineage>
</organism>
<evidence type="ECO:0000256" key="16">
    <source>
        <dbReference type="RuleBase" id="RU365027"/>
    </source>
</evidence>
<evidence type="ECO:0000313" key="22">
    <source>
        <dbReference type="Proteomes" id="UP000192596"/>
    </source>
</evidence>
<keyword evidence="10 16" id="KW-0418">Kinase</keyword>
<dbReference type="SUPFAM" id="SSF48371">
    <property type="entry name" value="ARM repeat"/>
    <property type="match status" value="1"/>
</dbReference>
<dbReference type="PROSITE" id="PS51190">
    <property type="entry name" value="FATC"/>
    <property type="match status" value="1"/>
</dbReference>
<comment type="subcellular location">
    <subcellularLocation>
        <location evidence="16">Chromosome</location>
        <location evidence="16">Telomere</location>
    </subcellularLocation>
    <subcellularLocation>
        <location evidence="1 16">Nucleus</location>
    </subcellularLocation>
</comment>
<dbReference type="GO" id="GO:0000781">
    <property type="term" value="C:chromosome, telomeric region"/>
    <property type="evidence" value="ECO:0007669"/>
    <property type="project" value="UniProtKB-SubCell"/>
</dbReference>
<dbReference type="InterPro" id="IPR011009">
    <property type="entry name" value="Kinase-like_dom_sf"/>
</dbReference>
<keyword evidence="8 16" id="KW-0547">Nucleotide-binding</keyword>
<dbReference type="GO" id="GO:0006325">
    <property type="term" value="P:chromatin organization"/>
    <property type="evidence" value="ECO:0007669"/>
    <property type="project" value="UniProtKB-KW"/>
</dbReference>
<dbReference type="PANTHER" id="PTHR37079:SF4">
    <property type="entry name" value="SERINE_THREONINE-PROTEIN KINASE ATM"/>
    <property type="match status" value="1"/>
</dbReference>
<dbReference type="Pfam" id="PF02260">
    <property type="entry name" value="FATC"/>
    <property type="match status" value="1"/>
</dbReference>
<dbReference type="InterPro" id="IPR014009">
    <property type="entry name" value="PIK_FAT"/>
</dbReference>
<dbReference type="SMART" id="SM00146">
    <property type="entry name" value="PI3Kc"/>
    <property type="match status" value="1"/>
</dbReference>
<evidence type="ECO:0000256" key="5">
    <source>
        <dbReference type="ARBA" id="ARBA00014619"/>
    </source>
</evidence>
<keyword evidence="11 16" id="KW-0067">ATP-binding</keyword>
<comment type="caution">
    <text evidence="21">The sequence shown here is derived from an EMBL/GenBank/DDBJ whole genome shotgun (WGS) entry which is preliminary data.</text>
</comment>
<dbReference type="GO" id="GO:0005634">
    <property type="term" value="C:nucleus"/>
    <property type="evidence" value="ECO:0007669"/>
    <property type="project" value="UniProtKB-SubCell"/>
</dbReference>
<evidence type="ECO:0000256" key="2">
    <source>
        <dbReference type="ARBA" id="ARBA00010769"/>
    </source>
</evidence>
<dbReference type="Pfam" id="PF11640">
    <property type="entry name" value="TAN"/>
    <property type="match status" value="1"/>
</dbReference>
<dbReference type="PROSITE" id="PS00915">
    <property type="entry name" value="PI3_4_KINASE_1"/>
    <property type="match status" value="1"/>
</dbReference>
<dbReference type="InterPro" id="IPR000403">
    <property type="entry name" value="PI3/4_kinase_cat_dom"/>
</dbReference>
<gene>
    <name evidence="21" type="ORF">B0A48_04590</name>
</gene>
<keyword evidence="9 16" id="KW-0227">DNA damage</keyword>
<dbReference type="InterPro" id="IPR044107">
    <property type="entry name" value="PIKKc_ATM"/>
</dbReference>
<dbReference type="InParanoid" id="A0A1V8TG95"/>
<dbReference type="GO" id="GO:0035556">
    <property type="term" value="P:intracellular signal transduction"/>
    <property type="evidence" value="ECO:0007669"/>
    <property type="project" value="UniProtKB-ARBA"/>
</dbReference>
<evidence type="ECO:0000256" key="12">
    <source>
        <dbReference type="ARBA" id="ARBA00023242"/>
    </source>
</evidence>
<feature type="region of interest" description="Disordered" evidence="17">
    <location>
        <begin position="414"/>
        <end position="437"/>
    </location>
</feature>
<dbReference type="InterPro" id="IPR003152">
    <property type="entry name" value="FATC_dom"/>
</dbReference>
<evidence type="ECO:0000259" key="20">
    <source>
        <dbReference type="PROSITE" id="PS51190"/>
    </source>
</evidence>
<feature type="domain" description="FATC" evidence="20">
    <location>
        <begin position="2521"/>
        <end position="2553"/>
    </location>
</feature>
<sequence length="2553" mass="282599">MVQNGEVTLQSALDGVHEGSVKTRGEALADLKHILRHNQNSSKLGGFADASFHRIYEVLFGAALTERSTYVKAKTPALITGSTTRLAACASALKLAIDVGVQRIKLKTVRAVLDHIDSGLHLAGGDFCEPLAFDYAKCMRTLLTYQPHTEHLPAEQWERAVRLCLISIKDPQIDDADAGAASEAGHRSTNNASYQSSRSGTRTGYGTQQHQRTLFHQVAEEMLFSLRALTAAPNAPVISLASEALWGVIDFMKSGVTTSHSESNCFAIISNVLSWTQTENVDLSSMVASHLVRLLRVQWSAWNSKLSLGKQEMLITMMYLQPFLQKLLSTTVATPVRGDLVALLSNMRSEYAKRLERDRLQLDNIRLAPAVTPKSRFSIRQQTMQLQCNGSRSEHNWFLISAMASITQLLTMSNKHGDASDSESDDGRKTKRQKTTNQLDDLSTLCLDADPGMREAALQTATFYAQQTPIMINDDDLMDIEQDSQESRTASTMALKLDVTDHMSAQCSATAMRIAVPLYASIHATINEAVEGSTTEDPSSAVVESILLLSTSALLAGQSVLGQLPTLLPGLNAADAERILDFVTEGLLRPYAYERSEVAIGLVLDVMTGLKSYWMDSTNIELYDLGLDTYNWCASTALKAGVLSPNAQSKVATLLLEICHIDTEYGRDSDTPSLWTSLFQLLKHGTITVQYHLAARISSIFERFVLARHDKLFSDLQESLPAELDATEGMAIRLLFLANLASSWHTLRRQCIYYIFETAGQAPSTLPYAKSCVRKVSQTLGLSSSQKLFRLFASQLVYTWLETSSLEQLPYSAFEYDSLTHMVIDNQLEISSQVLMHGHEKDLKLITQLLQLSEGELAHHAAWKSEAYAIGLDIACAAAKQEAKNEECLRKAMGSRDAVSQICVSYLPAIVGQLYLCMILDDSDDACLSKTEWCVPAAKCLAEMKKYCHSSRPLPAPQQPAFHCKQWPDQIARLLRRVRGQPPIEWHTSTFTVCARMLLDNIDDALGPSHACSVLRRLRLLIATAGDVPLTGYPLELLLRSVRPFLSESECADDALGIMQYLLHRGEDSVCCKPKLLAGIITIATLQMRQHMAGAHDSTTQETQHRETIAKMQNFSDWMIQYLQHVRPLLSESLRADYERLIQALKHVRLPGNARKGSPESALILLLVGRRQGTVNDLLFEGRDVFTALQILTSDFQCAVSTADDALGDDDTCDMYAPSLRHFSTLRNLSDSFRLWTASACGRMYAATGIKDLTTPHGTELRAAAGNTSGSQPTTSEAVIVTKLVALLTSASRIDASLAEITMRSMSANLASDGKDDDLLAFQNQLPESLASAFTGGLYGYSKPCIYSEERVALPDRNLETCLAPDNEQPLQLWAQTIAVLLCRTNASHPILSALSGLLQHDADFAVEALSSILHILLVNDIDRDQALKRKISGCINDHLSAEVGSFREKQRFLLKLMMYLRQQPYPGESTRAERAKWLTCDYLVAARTAAACNMPSVALILVEMTTTPLLQGNRRVSARAAISCGIPVEVPSDLQMAIFEQMSEPDSFYGVERPASLQSVLARLDYERDGLKGLMFRSAEVDCHTRDSGGLDSQDALGMVTSLSSLNLHSLTFALTTSSGSGGNDKSDELVESARHLQQWDVASSQPATTSGARLLQVYQDLSRANDRTQASACVNALTLAHASDAIANGGSQSATQQWYSTLATLSEVSELVSCSSQSAVEKLWHTWQKRREWTSQAAFEDVHALLENRHTALSILAKNTALRENMHIPLKEVRLYQAQALLQYSSLARAQGALQTAIGAANEINNLAAVLQPLGLDIQAAAKQEVATVLWVSEERVTSVKMLRDIVGVPDTGNSAIPVGRSGLLAQLGQQLADARLQKPSEILDTYLKPAVAQLPKSAQGAEAGTVYYTFASFCDQQLQHPANIEDFNRIVTMRQRKHDEVQELKALAKKARKSGSSDDHARQLGQSSRWLKIDEEELQKQKQSRQTYLLQSLQNYLLALQTSDNYDMCILRFFALWLENADSVEANILVAKYIQGVPSWKFVVLMNQIMSRLQKDDSKFQEILLKLTIRMCAAHPYHGVHHVYVSTNQAANSAAQKDPDALLRFDAAIAVRQQLERANKAFFVNLFSASSSYKVLATHMLDQHDRQPGKRPLSSINIAQTVARRTPNLKVPPPTIDLPLRPDGDYKDVPVMVRFEDKLQIMSGNSSPKVLTAWTSDGRQYKLLFKSGGDDLRQDAIMEQVFEGVSNMLKKHKASRQRGLKIRTYKVIPTTARSGIMEFVLNTVCINEYLRPAHDKYYPGDLKYSKATEMVRSVADHSNETRVKEFRKVCDNVHPVMRHFFLERFHDPDEWFAKRTAYARTTASVSMLGHVLGLGDRHGHNIMLDEQSGEVVHIDLGIAFEAGRVLPVPELVPFRLTRDTIDGMGVTKTEGVFRRCCEFTMDAMREDKDSIMTLLNVLRYDPLYTWTLSPLRAKRMQQQQDGGQNGDAGDTAESSKNGQQDAGEADRALSVVEKKLARNLSTAATVNELIQQATDERNLATLFAGWAAWF</sequence>
<dbReference type="PROSITE" id="PS51189">
    <property type="entry name" value="FAT"/>
    <property type="match status" value="1"/>
</dbReference>
<proteinExistence type="inferred from homology"/>
<evidence type="ECO:0000259" key="19">
    <source>
        <dbReference type="PROSITE" id="PS51189"/>
    </source>
</evidence>
<name>A0A1V8TG95_9PEZI</name>
<dbReference type="InterPro" id="IPR021668">
    <property type="entry name" value="TAN"/>
</dbReference>
<evidence type="ECO:0000256" key="17">
    <source>
        <dbReference type="SAM" id="MobiDB-lite"/>
    </source>
</evidence>
<feature type="region of interest" description="Disordered" evidence="17">
    <location>
        <begin position="177"/>
        <end position="206"/>
    </location>
</feature>
<dbReference type="PANTHER" id="PTHR37079">
    <property type="entry name" value="SERINE/THREONINE-PROTEIN KINASE ATM"/>
    <property type="match status" value="1"/>
</dbReference>
<evidence type="ECO:0000256" key="7">
    <source>
        <dbReference type="ARBA" id="ARBA00022679"/>
    </source>
</evidence>
<dbReference type="GO" id="GO:0106310">
    <property type="term" value="F:protein serine kinase activity"/>
    <property type="evidence" value="ECO:0007669"/>
    <property type="project" value="RHEA"/>
</dbReference>
<dbReference type="InterPro" id="IPR016024">
    <property type="entry name" value="ARM-type_fold"/>
</dbReference>
<evidence type="ECO:0000256" key="3">
    <source>
        <dbReference type="ARBA" id="ARBA00011370"/>
    </source>
</evidence>
<comment type="similarity">
    <text evidence="2 16">Belongs to the PI3/PI4-kinase family. ATM subfamily.</text>
</comment>
<protein>
    <recommendedName>
        <fullName evidence="5 16">Serine/threonine-protein kinase Tel1</fullName>
        <ecNumber evidence="4 16">2.7.11.1</ecNumber>
    </recommendedName>
</protein>
<dbReference type="GO" id="GO:0006281">
    <property type="term" value="P:DNA repair"/>
    <property type="evidence" value="ECO:0007669"/>
    <property type="project" value="InterPro"/>
</dbReference>
<comment type="subunit">
    <text evidence="3">Associates with DNA double-strand breaks.</text>
</comment>
<dbReference type="SMART" id="SM01342">
    <property type="entry name" value="TAN"/>
    <property type="match status" value="1"/>
</dbReference>
<dbReference type="OrthoDB" id="381190at2759"/>
<feature type="domain" description="FAT" evidence="19">
    <location>
        <begin position="1485"/>
        <end position="2092"/>
    </location>
</feature>
<dbReference type="Pfam" id="PF00454">
    <property type="entry name" value="PI3_PI4_kinase"/>
    <property type="match status" value="1"/>
</dbReference>
<evidence type="ECO:0000256" key="6">
    <source>
        <dbReference type="ARBA" id="ARBA00022527"/>
    </source>
</evidence>
<dbReference type="InterPro" id="IPR036940">
    <property type="entry name" value="PI3/4_kinase_cat_sf"/>
</dbReference>
<evidence type="ECO:0000256" key="10">
    <source>
        <dbReference type="ARBA" id="ARBA00022777"/>
    </source>
</evidence>
<dbReference type="GO" id="GO:0004674">
    <property type="term" value="F:protein serine/threonine kinase activity"/>
    <property type="evidence" value="ECO:0007669"/>
    <property type="project" value="UniProtKB-KW"/>
</dbReference>
<evidence type="ECO:0000256" key="4">
    <source>
        <dbReference type="ARBA" id="ARBA00012513"/>
    </source>
</evidence>
<comment type="function">
    <text evidence="13 16">Serine/threonine protein kinase which activates checkpoint signaling upon genotoxic stresses such as ionizing radiation (IR), ultraviolet light (UV), or DNA replication stalling, thereby acting as a DNA damage sensor. Recognizes the substrate consensus sequence [ST]-Q. Phosphorylates histone H2A to form H2AS128ph (gamma-H2A) at sites of DNA damage, involved in the regulation of DNA damage response mechanism. Required for the control of telomere length and genome stability.</text>
</comment>
<dbReference type="PROSITE" id="PS00916">
    <property type="entry name" value="PI3_4_KINASE_2"/>
    <property type="match status" value="1"/>
</dbReference>
<reference evidence="22" key="1">
    <citation type="submission" date="2017-03" db="EMBL/GenBank/DDBJ databases">
        <title>Genomes of endolithic fungi from Antarctica.</title>
        <authorList>
            <person name="Coleine C."/>
            <person name="Masonjones S."/>
            <person name="Stajich J.E."/>
        </authorList>
    </citation>
    <scope>NUCLEOTIDE SEQUENCE [LARGE SCALE GENOMIC DNA]</scope>
    <source>
        <strain evidence="22">CCFEE 5527</strain>
    </source>
</reference>
<evidence type="ECO:0000256" key="11">
    <source>
        <dbReference type="ARBA" id="ARBA00022840"/>
    </source>
</evidence>
<evidence type="ECO:0000256" key="15">
    <source>
        <dbReference type="ARBA" id="ARBA00048679"/>
    </source>
</evidence>
<dbReference type="Gene3D" id="1.10.1070.11">
    <property type="entry name" value="Phosphatidylinositol 3-/4-kinase, catalytic domain"/>
    <property type="match status" value="1"/>
</dbReference>
<keyword evidence="16" id="KW-0156">Chromatin regulator</keyword>
<dbReference type="EMBL" id="NAJO01000009">
    <property type="protein sequence ID" value="OQO10232.1"/>
    <property type="molecule type" value="Genomic_DNA"/>
</dbReference>
<evidence type="ECO:0000256" key="14">
    <source>
        <dbReference type="ARBA" id="ARBA00047899"/>
    </source>
</evidence>
<keyword evidence="6 16" id="KW-0723">Serine/threonine-protein kinase</keyword>
<dbReference type="SMART" id="SM01343">
    <property type="entry name" value="FATC"/>
    <property type="match status" value="1"/>
</dbReference>
<dbReference type="STRING" id="1507870.A0A1V8TG95"/>
<evidence type="ECO:0000259" key="18">
    <source>
        <dbReference type="PROSITE" id="PS50290"/>
    </source>
</evidence>
<dbReference type="CDD" id="cd05171">
    <property type="entry name" value="PIKKc_ATM"/>
    <property type="match status" value="1"/>
</dbReference>
<dbReference type="EC" id="2.7.11.1" evidence="4 16"/>
<feature type="compositionally biased region" description="Polar residues" evidence="17">
    <location>
        <begin position="187"/>
        <end position="206"/>
    </location>
</feature>
<keyword evidence="16" id="KW-0779">Telomere</keyword>
<keyword evidence="12 16" id="KW-0539">Nucleus</keyword>
<evidence type="ECO:0000256" key="13">
    <source>
        <dbReference type="ARBA" id="ARBA00025079"/>
    </source>
</evidence>
<dbReference type="InterPro" id="IPR018936">
    <property type="entry name" value="PI3/4_kinase_CS"/>
</dbReference>
<comment type="catalytic activity">
    <reaction evidence="14 16">
        <text>L-threonyl-[protein] + ATP = O-phospho-L-threonyl-[protein] + ADP + H(+)</text>
        <dbReference type="Rhea" id="RHEA:46608"/>
        <dbReference type="Rhea" id="RHEA-COMP:11060"/>
        <dbReference type="Rhea" id="RHEA-COMP:11605"/>
        <dbReference type="ChEBI" id="CHEBI:15378"/>
        <dbReference type="ChEBI" id="CHEBI:30013"/>
        <dbReference type="ChEBI" id="CHEBI:30616"/>
        <dbReference type="ChEBI" id="CHEBI:61977"/>
        <dbReference type="ChEBI" id="CHEBI:456216"/>
        <dbReference type="EC" id="2.7.11.1"/>
    </reaction>
</comment>
<accession>A0A1V8TG95</accession>
<feature type="domain" description="PI3K/PI4K catalytic" evidence="18">
    <location>
        <begin position="2198"/>
        <end position="2514"/>
    </location>
</feature>
<keyword evidence="7 16" id="KW-0808">Transferase</keyword>